<sequence>MWQFHPYSLLLGFAFFLNLLLAFYLVRLLRIQIGRYLFTMVLGCLLWTGPYALDYLFIHPFWHRVFLYLVHTGVVIACLGAVLTGVGFTQKYNILTKNLWFVLFILPFSMLVLIVFDPVYHTLLKATYLTTIEGRTQWIQVLPWTTYLVEYVGTGIWSFVIILHILRESRNDKPEMRRKYFFFLLPYSIVWIVAIAHLIGLRPFPGLNATPVTLSLLSIWIFFSINYFRVYDIVQLARAEIIDALDEPVIIIDTKERVVDWNFAAERIFLLDRKFYSLDQASEFFKYTPELHLKLKHLPEKKPEHSWQWTSSTPTRNWEVKSKKIRDKDRNNIGLILSFRDVTEQRLLEAKMAEANRALQLGNATKDRFLSIISHDLRGPLIGIKSLLKILNERMDKQDKTVSEMTESLVDATESIFSLLENLLEWSKLQRGQEDFSPSNLSLLTLVEEATNLFELNAGNKDLHFVIQIPTVALVYCDNRMIYTVLRNLISNAIKFSFRGSKIEIKATEFPKEWQLDIKDEGVGMEKQTIAKLFQVGEVVKSLGTQGETGNGIGLLLCKEFIEKNNGTLFADSDGLHGSTFSIRLPKAMIEV</sequence>
<dbReference type="PANTHER" id="PTHR43711:SF31">
    <property type="entry name" value="HISTIDINE KINASE"/>
    <property type="match status" value="1"/>
</dbReference>
<reference evidence="9 10" key="1">
    <citation type="submission" date="2018-02" db="EMBL/GenBank/DDBJ databases">
        <title>Novel Leptospira species isolated from soil and water in Japan.</title>
        <authorList>
            <person name="Nakao R."/>
            <person name="Masuzawa T."/>
        </authorList>
    </citation>
    <scope>NUCLEOTIDE SEQUENCE [LARGE SCALE GENOMIC DNA]</scope>
    <source>
        <strain evidence="9 10">YH101</strain>
    </source>
</reference>
<keyword evidence="6" id="KW-0902">Two-component regulatory system</keyword>
<organism evidence="9 10">
    <name type="scientific">Leptospira ryugenii</name>
    <dbReference type="NCBI Taxonomy" id="1917863"/>
    <lineage>
        <taxon>Bacteria</taxon>
        <taxon>Pseudomonadati</taxon>
        <taxon>Spirochaetota</taxon>
        <taxon>Spirochaetia</taxon>
        <taxon>Leptospirales</taxon>
        <taxon>Leptospiraceae</taxon>
        <taxon>Leptospira</taxon>
    </lineage>
</organism>
<dbReference type="Proteomes" id="UP000245133">
    <property type="component" value="Unassembled WGS sequence"/>
</dbReference>
<dbReference type="AlphaFoldDB" id="A0A2P2DZH9"/>
<dbReference type="InterPro" id="IPR036097">
    <property type="entry name" value="HisK_dim/P_sf"/>
</dbReference>
<feature type="transmembrane region" description="Helical" evidence="7">
    <location>
        <begin position="98"/>
        <end position="116"/>
    </location>
</feature>
<keyword evidence="7" id="KW-0812">Transmembrane</keyword>
<dbReference type="InterPro" id="IPR003661">
    <property type="entry name" value="HisK_dim/P_dom"/>
</dbReference>
<dbReference type="InterPro" id="IPR004358">
    <property type="entry name" value="Sig_transdc_His_kin-like_C"/>
</dbReference>
<feature type="transmembrane region" description="Helical" evidence="7">
    <location>
        <begin position="65"/>
        <end position="86"/>
    </location>
</feature>
<dbReference type="InterPro" id="IPR035965">
    <property type="entry name" value="PAS-like_dom_sf"/>
</dbReference>
<keyword evidence="5" id="KW-0418">Kinase</keyword>
<dbReference type="GO" id="GO:0006355">
    <property type="term" value="P:regulation of DNA-templated transcription"/>
    <property type="evidence" value="ECO:0007669"/>
    <property type="project" value="InterPro"/>
</dbReference>
<dbReference type="InterPro" id="IPR005467">
    <property type="entry name" value="His_kinase_dom"/>
</dbReference>
<dbReference type="Gene3D" id="3.30.450.20">
    <property type="entry name" value="PAS domain"/>
    <property type="match status" value="1"/>
</dbReference>
<dbReference type="OrthoDB" id="340007at2"/>
<dbReference type="PRINTS" id="PR00344">
    <property type="entry name" value="BCTRLSENSOR"/>
</dbReference>
<keyword evidence="3" id="KW-0597">Phosphoprotein</keyword>
<gene>
    <name evidence="9" type="ORF">LPTSP4_15170</name>
</gene>
<dbReference type="Pfam" id="PF00989">
    <property type="entry name" value="PAS"/>
    <property type="match status" value="1"/>
</dbReference>
<evidence type="ECO:0000313" key="10">
    <source>
        <dbReference type="Proteomes" id="UP000245133"/>
    </source>
</evidence>
<evidence type="ECO:0000256" key="1">
    <source>
        <dbReference type="ARBA" id="ARBA00000085"/>
    </source>
</evidence>
<feature type="transmembrane region" description="Helical" evidence="7">
    <location>
        <begin position="6"/>
        <end position="26"/>
    </location>
</feature>
<dbReference type="Gene3D" id="3.30.565.10">
    <property type="entry name" value="Histidine kinase-like ATPase, C-terminal domain"/>
    <property type="match status" value="1"/>
</dbReference>
<dbReference type="InterPro" id="IPR013767">
    <property type="entry name" value="PAS_fold"/>
</dbReference>
<evidence type="ECO:0000259" key="8">
    <source>
        <dbReference type="PROSITE" id="PS50109"/>
    </source>
</evidence>
<comment type="catalytic activity">
    <reaction evidence="1">
        <text>ATP + protein L-histidine = ADP + protein N-phospho-L-histidine.</text>
        <dbReference type="EC" id="2.7.13.3"/>
    </reaction>
</comment>
<dbReference type="Pfam" id="PF16927">
    <property type="entry name" value="HisKA_7TM"/>
    <property type="match status" value="1"/>
</dbReference>
<dbReference type="SUPFAM" id="SSF55785">
    <property type="entry name" value="PYP-like sensor domain (PAS domain)"/>
    <property type="match status" value="1"/>
</dbReference>
<name>A0A2P2DZH9_9LEPT</name>
<dbReference type="InterPro" id="IPR050736">
    <property type="entry name" value="Sensor_HK_Regulatory"/>
</dbReference>
<evidence type="ECO:0000256" key="4">
    <source>
        <dbReference type="ARBA" id="ARBA00022679"/>
    </source>
</evidence>
<dbReference type="InterPro" id="IPR031621">
    <property type="entry name" value="HisKA_7TM"/>
</dbReference>
<keyword evidence="10" id="KW-1185">Reference proteome</keyword>
<feature type="transmembrane region" description="Helical" evidence="7">
    <location>
        <begin position="179"/>
        <end position="200"/>
    </location>
</feature>
<feature type="transmembrane region" description="Helical" evidence="7">
    <location>
        <begin position="206"/>
        <end position="228"/>
    </location>
</feature>
<dbReference type="SMART" id="SM00388">
    <property type="entry name" value="HisKA"/>
    <property type="match status" value="1"/>
</dbReference>
<accession>A0A2P2DZH9</accession>
<dbReference type="CDD" id="cd00075">
    <property type="entry name" value="HATPase"/>
    <property type="match status" value="1"/>
</dbReference>
<keyword evidence="4" id="KW-0808">Transferase</keyword>
<feature type="transmembrane region" description="Helical" evidence="7">
    <location>
        <begin position="148"/>
        <end position="167"/>
    </location>
</feature>
<comment type="caution">
    <text evidence="9">The sequence shown here is derived from an EMBL/GenBank/DDBJ whole genome shotgun (WGS) entry which is preliminary data.</text>
</comment>
<evidence type="ECO:0000256" key="5">
    <source>
        <dbReference type="ARBA" id="ARBA00022777"/>
    </source>
</evidence>
<dbReference type="PROSITE" id="PS50109">
    <property type="entry name" value="HIS_KIN"/>
    <property type="match status" value="1"/>
</dbReference>
<protein>
    <recommendedName>
        <fullName evidence="2">histidine kinase</fullName>
        <ecNumber evidence="2">2.7.13.3</ecNumber>
    </recommendedName>
</protein>
<feature type="transmembrane region" description="Helical" evidence="7">
    <location>
        <begin position="33"/>
        <end position="53"/>
    </location>
</feature>
<dbReference type="Pfam" id="PF00512">
    <property type="entry name" value="HisKA"/>
    <property type="match status" value="1"/>
</dbReference>
<dbReference type="GO" id="GO:0000155">
    <property type="term" value="F:phosphorelay sensor kinase activity"/>
    <property type="evidence" value="ECO:0007669"/>
    <property type="project" value="InterPro"/>
</dbReference>
<dbReference type="EC" id="2.7.13.3" evidence="2"/>
<evidence type="ECO:0000256" key="3">
    <source>
        <dbReference type="ARBA" id="ARBA00022553"/>
    </source>
</evidence>
<dbReference type="Pfam" id="PF02518">
    <property type="entry name" value="HATPase_c"/>
    <property type="match status" value="1"/>
</dbReference>
<dbReference type="EMBL" id="BFBB01000003">
    <property type="protein sequence ID" value="GBF49996.1"/>
    <property type="molecule type" value="Genomic_DNA"/>
</dbReference>
<evidence type="ECO:0000313" key="9">
    <source>
        <dbReference type="EMBL" id="GBF49996.1"/>
    </source>
</evidence>
<dbReference type="InterPro" id="IPR003594">
    <property type="entry name" value="HATPase_dom"/>
</dbReference>
<dbReference type="SUPFAM" id="SSF55874">
    <property type="entry name" value="ATPase domain of HSP90 chaperone/DNA topoisomerase II/histidine kinase"/>
    <property type="match status" value="1"/>
</dbReference>
<dbReference type="SUPFAM" id="SSF47384">
    <property type="entry name" value="Homodimeric domain of signal transducing histidine kinase"/>
    <property type="match status" value="1"/>
</dbReference>
<dbReference type="RefSeq" id="WP_108975365.1">
    <property type="nucleotide sequence ID" value="NZ_BFBB01000003.1"/>
</dbReference>
<dbReference type="Gene3D" id="1.10.287.130">
    <property type="match status" value="1"/>
</dbReference>
<proteinExistence type="predicted"/>
<keyword evidence="7" id="KW-0472">Membrane</keyword>
<evidence type="ECO:0000256" key="6">
    <source>
        <dbReference type="ARBA" id="ARBA00023012"/>
    </source>
</evidence>
<keyword evidence="7" id="KW-1133">Transmembrane helix</keyword>
<dbReference type="InterPro" id="IPR036890">
    <property type="entry name" value="HATPase_C_sf"/>
</dbReference>
<dbReference type="CDD" id="cd00082">
    <property type="entry name" value="HisKA"/>
    <property type="match status" value="1"/>
</dbReference>
<dbReference type="SMART" id="SM00387">
    <property type="entry name" value="HATPase_c"/>
    <property type="match status" value="1"/>
</dbReference>
<evidence type="ECO:0000256" key="7">
    <source>
        <dbReference type="SAM" id="Phobius"/>
    </source>
</evidence>
<evidence type="ECO:0000256" key="2">
    <source>
        <dbReference type="ARBA" id="ARBA00012438"/>
    </source>
</evidence>
<feature type="domain" description="Histidine kinase" evidence="8">
    <location>
        <begin position="372"/>
        <end position="589"/>
    </location>
</feature>
<dbReference type="PANTHER" id="PTHR43711">
    <property type="entry name" value="TWO-COMPONENT HISTIDINE KINASE"/>
    <property type="match status" value="1"/>
</dbReference>